<feature type="signal peptide" evidence="8">
    <location>
        <begin position="1"/>
        <end position="22"/>
    </location>
</feature>
<dbReference type="SUPFAM" id="SSF48208">
    <property type="entry name" value="Six-hairpin glycosidases"/>
    <property type="match status" value="1"/>
</dbReference>
<dbReference type="InterPro" id="IPR012341">
    <property type="entry name" value="6hp_glycosidase-like_sf"/>
</dbReference>
<dbReference type="RefSeq" id="WP_149295453.1">
    <property type="nucleotide sequence ID" value="NZ_CP043473.1"/>
</dbReference>
<gene>
    <name evidence="9" type="primary">bcsZ</name>
    <name evidence="9" type="ORF">FYK34_05625</name>
</gene>
<dbReference type="EMBL" id="CP043473">
    <property type="protein sequence ID" value="QEL55082.1"/>
    <property type="molecule type" value="Genomic_DNA"/>
</dbReference>
<dbReference type="InterPro" id="IPR002037">
    <property type="entry name" value="Glyco_hydro_8"/>
</dbReference>
<keyword evidence="7" id="KW-0119">Carbohydrate metabolism</keyword>
<dbReference type="GO" id="GO:0030245">
    <property type="term" value="P:cellulose catabolic process"/>
    <property type="evidence" value="ECO:0007669"/>
    <property type="project" value="UniProtKB-KW"/>
</dbReference>
<keyword evidence="5" id="KW-0136">Cellulose degradation</keyword>
<comment type="catalytic activity">
    <reaction evidence="1">
        <text>Endohydrolysis of (1-&gt;4)-beta-D-glucosidic linkages in cellulose, lichenin and cereal beta-D-glucans.</text>
        <dbReference type="EC" id="3.2.1.4"/>
    </reaction>
</comment>
<dbReference type="AlphaFoldDB" id="A0A5C1DE78"/>
<keyword evidence="8" id="KW-0732">Signal</keyword>
<dbReference type="NCBIfam" id="NF008305">
    <property type="entry name" value="PRK11097.1"/>
    <property type="match status" value="1"/>
</dbReference>
<evidence type="ECO:0000256" key="8">
    <source>
        <dbReference type="SAM" id="SignalP"/>
    </source>
</evidence>
<evidence type="ECO:0000313" key="9">
    <source>
        <dbReference type="EMBL" id="QEL55082.1"/>
    </source>
</evidence>
<evidence type="ECO:0000256" key="7">
    <source>
        <dbReference type="ARBA" id="ARBA00023326"/>
    </source>
</evidence>
<evidence type="ECO:0000313" key="10">
    <source>
        <dbReference type="Proteomes" id="UP000322079"/>
    </source>
</evidence>
<evidence type="ECO:0000256" key="5">
    <source>
        <dbReference type="ARBA" id="ARBA00023001"/>
    </source>
</evidence>
<name>A0A5C1DE78_9NEIS</name>
<proteinExistence type="inferred from homology"/>
<evidence type="ECO:0000256" key="6">
    <source>
        <dbReference type="ARBA" id="ARBA00023295"/>
    </source>
</evidence>
<dbReference type="Proteomes" id="UP000322079">
    <property type="component" value="Chromosome"/>
</dbReference>
<dbReference type="GO" id="GO:0008810">
    <property type="term" value="F:cellulase activity"/>
    <property type="evidence" value="ECO:0007669"/>
    <property type="project" value="UniProtKB-EC"/>
</dbReference>
<keyword evidence="4 9" id="KW-0378">Hydrolase</keyword>
<dbReference type="InterPro" id="IPR008928">
    <property type="entry name" value="6-hairpin_glycosidase_sf"/>
</dbReference>
<evidence type="ECO:0000256" key="4">
    <source>
        <dbReference type="ARBA" id="ARBA00022801"/>
    </source>
</evidence>
<dbReference type="KEGG" id="chrm:FYK34_05625"/>
<keyword evidence="10" id="KW-1185">Reference proteome</keyword>
<evidence type="ECO:0000256" key="3">
    <source>
        <dbReference type="ARBA" id="ARBA00012601"/>
    </source>
</evidence>
<dbReference type="PRINTS" id="PR00735">
    <property type="entry name" value="GLHYDRLASE8"/>
</dbReference>
<organism evidence="9 10">
    <name type="scientific">Chromobacterium paludis</name>
    <dbReference type="NCBI Taxonomy" id="2605945"/>
    <lineage>
        <taxon>Bacteria</taxon>
        <taxon>Pseudomonadati</taxon>
        <taxon>Pseudomonadota</taxon>
        <taxon>Betaproteobacteria</taxon>
        <taxon>Neisseriales</taxon>
        <taxon>Chromobacteriaceae</taxon>
        <taxon>Chromobacterium</taxon>
    </lineage>
</organism>
<accession>A0A5C1DE78</accession>
<dbReference type="EC" id="3.2.1.4" evidence="3"/>
<sequence>MRALKRTGAWLALCAGLAAARAAGGPCEDWPQWRAFAQHFVSAEGRVIDHGRDGGVTTSEGQSYALFFALVANDPPAFERLLGWTRDNLAAGDLAARLPAWLWGKRKDGGWGVLDDNSASDSDMWIAYDLLEAGRLWRTPRYAALGRQLAQRILEQETADLPGLGLTLLPGRVGFRSADGGARLNPSYLPPQLVARLGTALPDTDWAKLRHSTSRVLLDGAPAGFAPDWLAYQPGKGLLADAESRALGSYGAIRVYLWAGMLAPTAPLRDELLRRYRPMAQRVVQTGEPPETVDSRNGQAAGVGPAGFSAALLPLLHAQGEAAALQAQQNRIAALPGRPDAYYDHVLMLFGQGWLQGRYRFGAEGELLPAWEDACPASHTVSR</sequence>
<evidence type="ECO:0000256" key="1">
    <source>
        <dbReference type="ARBA" id="ARBA00000966"/>
    </source>
</evidence>
<dbReference type="Pfam" id="PF01270">
    <property type="entry name" value="Glyco_hydro_8"/>
    <property type="match status" value="1"/>
</dbReference>
<reference evidence="9 10" key="1">
    <citation type="submission" date="2019-08" db="EMBL/GenBank/DDBJ databases">
        <title>Chromobacterium paludis, a novel bacterium isolated from a Maryland marsh pond.</title>
        <authorList>
            <person name="Blackburn M.B."/>
            <person name="Gundersen-Rindal D.E."/>
        </authorList>
    </citation>
    <scope>NUCLEOTIDE SEQUENCE [LARGE SCALE GENOMIC DNA]</scope>
    <source>
        <strain evidence="10">IIBBL 257-1</strain>
    </source>
</reference>
<keyword evidence="7" id="KW-0624">Polysaccharide degradation</keyword>
<dbReference type="Gene3D" id="1.50.10.10">
    <property type="match status" value="1"/>
</dbReference>
<comment type="similarity">
    <text evidence="2">Belongs to the glycosyl hydrolase 8 (cellulase D) family.</text>
</comment>
<protein>
    <recommendedName>
        <fullName evidence="3">cellulase</fullName>
        <ecNumber evidence="3">3.2.1.4</ecNumber>
    </recommendedName>
</protein>
<evidence type="ECO:0000256" key="2">
    <source>
        <dbReference type="ARBA" id="ARBA00009209"/>
    </source>
</evidence>
<keyword evidence="6 9" id="KW-0326">Glycosidase</keyword>
<feature type="chain" id="PRO_5022971030" description="cellulase" evidence="8">
    <location>
        <begin position="23"/>
        <end position="383"/>
    </location>
</feature>